<keyword evidence="1 9" id="KW-0547">Nucleotide-binding</keyword>
<dbReference type="Gene3D" id="3.30.360.80">
    <property type="match status" value="1"/>
</dbReference>
<dbReference type="GO" id="GO:0006355">
    <property type="term" value="P:regulation of DNA-templated transcription"/>
    <property type="evidence" value="ECO:0007669"/>
    <property type="project" value="UniProtKB-UniRule"/>
</dbReference>
<dbReference type="PANTHER" id="PTHR45766">
    <property type="entry name" value="DNA ANNEALING HELICASE AND ENDONUCLEASE ZRANB3 FAMILY MEMBER"/>
    <property type="match status" value="1"/>
</dbReference>
<dbReference type="InterPro" id="IPR049730">
    <property type="entry name" value="SNF2/RAD54-like_C"/>
</dbReference>
<sequence length="947" mass="106108">MNEFRLDQKWISTAEPELGMGRVTEVSTRTVSLRYDRVSEDRTYASQKAPLVRVKFNIGDLVTSNADITISVSSIEDKDDLLTYSGPIQGGEEDQALGTIHETALDPNVRFSKPEDRLLTHQLDDNAWFNLRYDTRHALADLAVAPSRGLYGPRVSLIPHQLYIGHEVARRFAPRVLLADEVGLGKTIEAGLIIHQQLITGRASRVLIIVPPALSFQWFVEMIRRFNLHFTLLDEERCQNIVADNAPATSPDEAVANRYNPFEAQQLMLCHLDLFIDNPKRLEQALAADWDLVVVDEAHHLQWSPEQASPAYTVVERISNIANGLLLLTATPEQLGRLGHFARLRLLDPSRYYDYEQFLLEETHFTEVAERVAALLDSRGAKQTQARTALRALLGEAGQDLDDAELIDAVLDRHGTGRVLFRNVRASVKGFPQRLALPYPLTLKPGISASIGYFPEADLPDWTRCDPRIPWLTNLLDSHPDDKFLLICAHQQTVLDLEQRLATLLPIRTTVFHEGLDLVARDRAANYFAETDRGAQLMICSEIGSEGRNFQFASHLVLFDLPLGPDQLEQRIGRLDRIGQAQDVKIHIPYIEGSGTERLYQWYAKGLNLFCGPNAVAQSIFDELIHEFATADFDEFLQRSAALNAERLSLLQQGRDRLLELNSHRPSVSATIVSDIQQHGGGQSLAKYMERSFSLFGLESEFLGDQVLLVKPGDTMVRHVSVSAETQDHFHYPELPEDGLRITYDRDTALAREDVLYLTWEHPLVQQAMDIVATDTNGNSAMIAVKHPELPAGTLLLETLFIADCVAPAYLMADRFLPPAVIRVVIEPNFADISDTLAWTDFDAEQLSVSTGALQGILESQRAGIKSMLEAAKRQARTQCQALRESARARAETLLDVEIKRLTALKGLNDNVRPEEISHLLETRRLTLEAIDQADIRLDSIRVIVAA</sequence>
<feature type="short sequence motif" description="DEAH box" evidence="9">
    <location>
        <begin position="296"/>
        <end position="299"/>
    </location>
</feature>
<dbReference type="CDD" id="cd18011">
    <property type="entry name" value="DEXDc_RapA"/>
    <property type="match status" value="1"/>
</dbReference>
<feature type="binding site" evidence="9">
    <location>
        <begin position="180"/>
        <end position="187"/>
    </location>
    <ligand>
        <name>ATP</name>
        <dbReference type="ChEBI" id="CHEBI:30616"/>
    </ligand>
</feature>
<dbReference type="Pfam" id="PF00176">
    <property type="entry name" value="SNF2-rel_dom"/>
    <property type="match status" value="1"/>
</dbReference>
<accession>A0A972VXX4</accession>
<keyword evidence="7 9" id="KW-0010">Activator</keyword>
<dbReference type="NCBIfam" id="NF003426">
    <property type="entry name" value="PRK04914.1"/>
    <property type="match status" value="1"/>
</dbReference>
<dbReference type="InterPro" id="IPR038718">
    <property type="entry name" value="SNF2-like_sf"/>
</dbReference>
<dbReference type="GO" id="GO:0005524">
    <property type="term" value="F:ATP binding"/>
    <property type="evidence" value="ECO:0007669"/>
    <property type="project" value="UniProtKB-UniRule"/>
</dbReference>
<dbReference type="InterPro" id="IPR040766">
    <property type="entry name" value="Tudor_2_RapA"/>
</dbReference>
<dbReference type="InterPro" id="IPR022737">
    <property type="entry name" value="RapA_C"/>
</dbReference>
<evidence type="ECO:0000259" key="11">
    <source>
        <dbReference type="PROSITE" id="PS51194"/>
    </source>
</evidence>
<dbReference type="EMBL" id="JABMOJ010000344">
    <property type="protein sequence ID" value="NQV65541.1"/>
    <property type="molecule type" value="Genomic_DNA"/>
</dbReference>
<dbReference type="SMART" id="SM00490">
    <property type="entry name" value="HELICc"/>
    <property type="match status" value="1"/>
</dbReference>
<dbReference type="SMART" id="SM00487">
    <property type="entry name" value="DEXDc"/>
    <property type="match status" value="1"/>
</dbReference>
<gene>
    <name evidence="9 12" type="primary">rapA</name>
    <name evidence="12" type="ORF">HQ497_09265</name>
</gene>
<dbReference type="GO" id="GO:0004386">
    <property type="term" value="F:helicase activity"/>
    <property type="evidence" value="ECO:0007669"/>
    <property type="project" value="UniProtKB-UniRule"/>
</dbReference>
<reference evidence="12" key="1">
    <citation type="submission" date="2020-05" db="EMBL/GenBank/DDBJ databases">
        <title>Sulfur intermediates as new biogeochemical hubs in an aquatic model microbial ecosystem.</title>
        <authorList>
            <person name="Vigneron A."/>
        </authorList>
    </citation>
    <scope>NUCLEOTIDE SEQUENCE</scope>
    <source>
        <strain evidence="12">Bin.250</strain>
    </source>
</reference>
<dbReference type="Pfam" id="PF18339">
    <property type="entry name" value="Tudor_1_RapA"/>
    <property type="match status" value="1"/>
</dbReference>
<feature type="domain" description="Helicase C-terminal" evidence="11">
    <location>
        <begin position="468"/>
        <end position="624"/>
    </location>
</feature>
<keyword evidence="2 9" id="KW-0378">Hydrolase</keyword>
<comment type="function">
    <text evidence="9">Transcription regulator that activates transcription by stimulating RNA polymerase (RNAP) recycling in case of stress conditions such as supercoiled DNA or high salt concentrations. Probably acts by releasing the RNAP, when it is trapped or immobilized on tightly supercoiled DNA. Does not activate transcription on linear DNA. Probably not involved in DNA repair.</text>
</comment>
<dbReference type="HAMAP" id="MF_01821">
    <property type="entry name" value="Helicase_RapA"/>
    <property type="match status" value="1"/>
</dbReference>
<dbReference type="Pfam" id="PF00271">
    <property type="entry name" value="Helicase_C"/>
    <property type="match status" value="1"/>
</dbReference>
<comment type="subunit">
    <text evidence="9">Interacts with the RNAP. Has a higher affinity for the core RNAP than for the holoenzyme. Its ATPase activity is stimulated by binding to RNAP.</text>
</comment>
<dbReference type="PROSITE" id="PS51192">
    <property type="entry name" value="HELICASE_ATP_BIND_1"/>
    <property type="match status" value="1"/>
</dbReference>
<dbReference type="InterPro" id="IPR000330">
    <property type="entry name" value="SNF2_N"/>
</dbReference>
<dbReference type="Gene3D" id="3.40.50.300">
    <property type="entry name" value="P-loop containing nucleotide triphosphate hydrolases"/>
    <property type="match status" value="1"/>
</dbReference>
<keyword evidence="4 9" id="KW-0067">ATP-binding</keyword>
<dbReference type="InterPro" id="IPR040765">
    <property type="entry name" value="Tudor_1_RapA"/>
</dbReference>
<name>A0A972VXX4_9GAMM</name>
<dbReference type="PANTHER" id="PTHR45766:SF6">
    <property type="entry name" value="SWI_SNF-RELATED MATRIX-ASSOCIATED ACTIN-DEPENDENT REGULATOR OF CHROMATIN SUBFAMILY A-LIKE PROTEIN 1"/>
    <property type="match status" value="1"/>
</dbReference>
<dbReference type="PROSITE" id="PS51194">
    <property type="entry name" value="HELICASE_CTER"/>
    <property type="match status" value="1"/>
</dbReference>
<dbReference type="Gene3D" id="3.40.50.10810">
    <property type="entry name" value="Tandem AAA-ATPase domain"/>
    <property type="match status" value="1"/>
</dbReference>
<dbReference type="Proteomes" id="UP000754644">
    <property type="component" value="Unassembled WGS sequence"/>
</dbReference>
<dbReference type="GO" id="GO:0003677">
    <property type="term" value="F:DNA binding"/>
    <property type="evidence" value="ECO:0007669"/>
    <property type="project" value="UniProtKB-KW"/>
</dbReference>
<dbReference type="Gene3D" id="2.30.30.140">
    <property type="match status" value="1"/>
</dbReference>
<dbReference type="Pfam" id="PF12137">
    <property type="entry name" value="RapA_C"/>
    <property type="match status" value="1"/>
</dbReference>
<comment type="caution">
    <text evidence="12">The sequence shown here is derived from an EMBL/GenBank/DDBJ whole genome shotgun (WGS) entry which is preliminary data.</text>
</comment>
<dbReference type="Gene3D" id="2.30.30.930">
    <property type="match status" value="1"/>
</dbReference>
<evidence type="ECO:0000256" key="2">
    <source>
        <dbReference type="ARBA" id="ARBA00022801"/>
    </source>
</evidence>
<dbReference type="Gene3D" id="6.10.140.1500">
    <property type="match status" value="1"/>
</dbReference>
<evidence type="ECO:0000313" key="12">
    <source>
        <dbReference type="EMBL" id="NQV65541.1"/>
    </source>
</evidence>
<evidence type="ECO:0000256" key="9">
    <source>
        <dbReference type="HAMAP-Rule" id="MF_01821"/>
    </source>
</evidence>
<dbReference type="GO" id="GO:0016817">
    <property type="term" value="F:hydrolase activity, acting on acid anhydrides"/>
    <property type="evidence" value="ECO:0007669"/>
    <property type="project" value="InterPro"/>
</dbReference>
<dbReference type="EC" id="3.6.4.-" evidence="9"/>
<keyword evidence="3 9" id="KW-0347">Helicase</keyword>
<dbReference type="CDD" id="cd18793">
    <property type="entry name" value="SF2_C_SNF"/>
    <property type="match status" value="1"/>
</dbReference>
<dbReference type="InterPro" id="IPR057342">
    <property type="entry name" value="DEXDc_RapA"/>
</dbReference>
<dbReference type="InterPro" id="IPR023949">
    <property type="entry name" value="Helicase_RapA"/>
</dbReference>
<proteinExistence type="inferred from homology"/>
<dbReference type="Pfam" id="PF18337">
    <property type="entry name" value="Tudor_RapA"/>
    <property type="match status" value="1"/>
</dbReference>
<dbReference type="InterPro" id="IPR014001">
    <property type="entry name" value="Helicase_ATP-bd"/>
</dbReference>
<dbReference type="InterPro" id="IPR001650">
    <property type="entry name" value="Helicase_C-like"/>
</dbReference>
<dbReference type="InterPro" id="IPR027417">
    <property type="entry name" value="P-loop_NTPase"/>
</dbReference>
<keyword evidence="8 9" id="KW-0804">Transcription</keyword>
<evidence type="ECO:0000259" key="10">
    <source>
        <dbReference type="PROSITE" id="PS51192"/>
    </source>
</evidence>
<dbReference type="AlphaFoldDB" id="A0A972VXX4"/>
<organism evidence="12 13">
    <name type="scientific">SAR86 cluster bacterium</name>
    <dbReference type="NCBI Taxonomy" id="2030880"/>
    <lineage>
        <taxon>Bacteria</taxon>
        <taxon>Pseudomonadati</taxon>
        <taxon>Pseudomonadota</taxon>
        <taxon>Gammaproteobacteria</taxon>
        <taxon>SAR86 cluster</taxon>
    </lineage>
</organism>
<dbReference type="SUPFAM" id="SSF52540">
    <property type="entry name" value="P-loop containing nucleoside triphosphate hydrolases"/>
    <property type="match status" value="2"/>
</dbReference>
<evidence type="ECO:0000313" key="13">
    <source>
        <dbReference type="Proteomes" id="UP000754644"/>
    </source>
</evidence>
<keyword evidence="6 9" id="KW-0238">DNA-binding</keyword>
<evidence type="ECO:0000256" key="6">
    <source>
        <dbReference type="ARBA" id="ARBA00023125"/>
    </source>
</evidence>
<evidence type="ECO:0000256" key="5">
    <source>
        <dbReference type="ARBA" id="ARBA00023015"/>
    </source>
</evidence>
<protein>
    <recommendedName>
        <fullName evidence="9">RNA polymerase-associated protein RapA</fullName>
        <ecNumber evidence="9">3.6.4.-</ecNumber>
    </recommendedName>
    <alternativeName>
        <fullName evidence="9">ATP-dependent helicase HepA</fullName>
    </alternativeName>
</protein>
<evidence type="ECO:0000256" key="3">
    <source>
        <dbReference type="ARBA" id="ARBA00022806"/>
    </source>
</evidence>
<comment type="similarity">
    <text evidence="9">Belongs to the SNF2/RAD54 helicase family. RapA subfamily.</text>
</comment>
<evidence type="ECO:0000256" key="1">
    <source>
        <dbReference type="ARBA" id="ARBA00022741"/>
    </source>
</evidence>
<evidence type="ECO:0000256" key="8">
    <source>
        <dbReference type="ARBA" id="ARBA00023163"/>
    </source>
</evidence>
<evidence type="ECO:0000256" key="7">
    <source>
        <dbReference type="ARBA" id="ARBA00023159"/>
    </source>
</evidence>
<feature type="domain" description="Helicase ATP-binding" evidence="10">
    <location>
        <begin position="167"/>
        <end position="350"/>
    </location>
</feature>
<keyword evidence="5 9" id="KW-0805">Transcription regulation</keyword>
<evidence type="ECO:0000256" key="4">
    <source>
        <dbReference type="ARBA" id="ARBA00022840"/>
    </source>
</evidence>